<dbReference type="EMBL" id="JAKLWS010000005">
    <property type="protein sequence ID" value="MCG2588044.1"/>
    <property type="molecule type" value="Genomic_DNA"/>
</dbReference>
<keyword evidence="3" id="KW-0560">Oxidoreductase</keyword>
<dbReference type="PANTHER" id="PTHR43827">
    <property type="entry name" value="2,5-DIKETO-D-GLUCONIC ACID REDUCTASE"/>
    <property type="match status" value="1"/>
</dbReference>
<reference evidence="5" key="2">
    <citation type="submission" date="2024-05" db="EMBL/GenBank/DDBJ databases">
        <title>Rhodohalobacter halophilus gen. nov., sp. nov., a moderately halophilic member of the family Balneolaceae.</title>
        <authorList>
            <person name="Xia J."/>
        </authorList>
    </citation>
    <scope>NUCLEOTIDE SEQUENCE</scope>
    <source>
        <strain evidence="5">WB101</strain>
    </source>
</reference>
<evidence type="ECO:0000256" key="2">
    <source>
        <dbReference type="ARBA" id="ARBA00022857"/>
    </source>
</evidence>
<keyword evidence="6" id="KW-1185">Reference proteome</keyword>
<evidence type="ECO:0000256" key="1">
    <source>
        <dbReference type="ARBA" id="ARBA00007905"/>
    </source>
</evidence>
<dbReference type="Proteomes" id="UP001165366">
    <property type="component" value="Unassembled WGS sequence"/>
</dbReference>
<dbReference type="InterPro" id="IPR018170">
    <property type="entry name" value="Aldo/ket_reductase_CS"/>
</dbReference>
<sequence length="273" mass="31615">MQYKSVQGVKIPEIGIGTYRLYGRECNQTVTEALAMGYRHVDTAQMYKNEKEVGDAIYSSPVNREDVFLTTKIWHTNLEHDDVLQSVEDSLRQLRTPYVDLLLIHWPNDQFSIQQTFEAMLTLRDQGKALNVGISNFPMGLTREVVEEHRIPILTNQVEYHPFLAQFDLLDYSYDHDFLITAYSPLAQGQVTENEELIAIGNEYGKSAVQVSLRWLIEQENVITIPKASSKEHLEENMDIFDFELSDEHFQQIDELDKTKRLVNPSFAPNWNE</sequence>
<comment type="caution">
    <text evidence="5">The sequence shown here is derived from an EMBL/GenBank/DDBJ whole genome shotgun (WGS) entry which is preliminary data.</text>
</comment>
<name>A0ABS9KB26_9BACT</name>
<dbReference type="PROSITE" id="PS00798">
    <property type="entry name" value="ALDOKETO_REDUCTASE_1"/>
    <property type="match status" value="1"/>
</dbReference>
<dbReference type="InterPro" id="IPR020471">
    <property type="entry name" value="AKR"/>
</dbReference>
<dbReference type="Gene3D" id="3.20.20.100">
    <property type="entry name" value="NADP-dependent oxidoreductase domain"/>
    <property type="match status" value="1"/>
</dbReference>
<evidence type="ECO:0000313" key="5">
    <source>
        <dbReference type="EMBL" id="MCG2588044.1"/>
    </source>
</evidence>
<protein>
    <submittedName>
        <fullName evidence="5">Aldo/keto reductase</fullName>
    </submittedName>
</protein>
<gene>
    <name evidence="5" type="ORF">L6773_05675</name>
</gene>
<dbReference type="RefSeq" id="WP_237852888.1">
    <property type="nucleotide sequence ID" value="NZ_JAKLWS010000005.1"/>
</dbReference>
<dbReference type="InterPro" id="IPR023210">
    <property type="entry name" value="NADP_OxRdtase_dom"/>
</dbReference>
<keyword evidence="2" id="KW-0521">NADP</keyword>
<dbReference type="InterPro" id="IPR036812">
    <property type="entry name" value="NAD(P)_OxRdtase_dom_sf"/>
</dbReference>
<dbReference type="PRINTS" id="PR00069">
    <property type="entry name" value="ALDKETRDTASE"/>
</dbReference>
<proteinExistence type="inferred from homology"/>
<evidence type="ECO:0000313" key="6">
    <source>
        <dbReference type="Proteomes" id="UP001165366"/>
    </source>
</evidence>
<organism evidence="5 6">
    <name type="scientific">Rhodohalobacter sulfatireducens</name>
    <dbReference type="NCBI Taxonomy" id="2911366"/>
    <lineage>
        <taxon>Bacteria</taxon>
        <taxon>Pseudomonadati</taxon>
        <taxon>Balneolota</taxon>
        <taxon>Balneolia</taxon>
        <taxon>Balneolales</taxon>
        <taxon>Balneolaceae</taxon>
        <taxon>Rhodohalobacter</taxon>
    </lineage>
</organism>
<comment type="similarity">
    <text evidence="1">Belongs to the aldo/keto reductase family.</text>
</comment>
<dbReference type="PIRSF" id="PIRSF000097">
    <property type="entry name" value="AKR"/>
    <property type="match status" value="1"/>
</dbReference>
<dbReference type="Pfam" id="PF00248">
    <property type="entry name" value="Aldo_ket_red"/>
    <property type="match status" value="1"/>
</dbReference>
<reference evidence="5" key="1">
    <citation type="submission" date="2022-01" db="EMBL/GenBank/DDBJ databases">
        <authorList>
            <person name="Wang Y."/>
        </authorList>
    </citation>
    <scope>NUCLEOTIDE SEQUENCE</scope>
    <source>
        <strain evidence="5">WB101</strain>
    </source>
</reference>
<dbReference type="PANTHER" id="PTHR43827:SF3">
    <property type="entry name" value="NADP-DEPENDENT OXIDOREDUCTASE DOMAIN-CONTAINING PROTEIN"/>
    <property type="match status" value="1"/>
</dbReference>
<dbReference type="SUPFAM" id="SSF51430">
    <property type="entry name" value="NAD(P)-linked oxidoreductase"/>
    <property type="match status" value="1"/>
</dbReference>
<accession>A0ABS9KB26</accession>
<feature type="domain" description="NADP-dependent oxidoreductase" evidence="4">
    <location>
        <begin position="13"/>
        <end position="257"/>
    </location>
</feature>
<evidence type="ECO:0000259" key="4">
    <source>
        <dbReference type="Pfam" id="PF00248"/>
    </source>
</evidence>
<evidence type="ECO:0000256" key="3">
    <source>
        <dbReference type="ARBA" id="ARBA00023002"/>
    </source>
</evidence>